<dbReference type="Proteomes" id="UP000324800">
    <property type="component" value="Unassembled WGS sequence"/>
</dbReference>
<comment type="caution">
    <text evidence="1">The sequence shown here is derived from an EMBL/GenBank/DDBJ whole genome shotgun (WGS) entry which is preliminary data.</text>
</comment>
<dbReference type="AlphaFoldDB" id="A0A5J4T5T1"/>
<dbReference type="EMBL" id="SNRW01038688">
    <property type="protein sequence ID" value="KAA6353133.1"/>
    <property type="molecule type" value="Genomic_DNA"/>
</dbReference>
<sequence length="76" mass="8889">MYGSGIENKEPGDSVVSSASLRAPFKWIYSEKECNNRLHYDDFDHLVKLFEYPNSSHISLLYDERFVMDLLDIITK</sequence>
<organism evidence="1 2">
    <name type="scientific">Streblomastix strix</name>
    <dbReference type="NCBI Taxonomy" id="222440"/>
    <lineage>
        <taxon>Eukaryota</taxon>
        <taxon>Metamonada</taxon>
        <taxon>Preaxostyla</taxon>
        <taxon>Oxymonadida</taxon>
        <taxon>Streblomastigidae</taxon>
        <taxon>Streblomastix</taxon>
    </lineage>
</organism>
<gene>
    <name evidence="1" type="ORF">EZS28_051340</name>
</gene>
<evidence type="ECO:0000313" key="2">
    <source>
        <dbReference type="Proteomes" id="UP000324800"/>
    </source>
</evidence>
<reference evidence="1 2" key="1">
    <citation type="submission" date="2019-03" db="EMBL/GenBank/DDBJ databases">
        <title>Single cell metagenomics reveals metabolic interactions within the superorganism composed of flagellate Streblomastix strix and complex community of Bacteroidetes bacteria on its surface.</title>
        <authorList>
            <person name="Treitli S.C."/>
            <person name="Kolisko M."/>
            <person name="Husnik F."/>
            <person name="Keeling P."/>
            <person name="Hampl V."/>
        </authorList>
    </citation>
    <scope>NUCLEOTIDE SEQUENCE [LARGE SCALE GENOMIC DNA]</scope>
    <source>
        <strain evidence="1">ST1C</strain>
    </source>
</reference>
<name>A0A5J4T5T1_9EUKA</name>
<protein>
    <submittedName>
        <fullName evidence="1">Uncharacterized protein</fullName>
    </submittedName>
</protein>
<evidence type="ECO:0000313" key="1">
    <source>
        <dbReference type="EMBL" id="KAA6353133.1"/>
    </source>
</evidence>
<proteinExistence type="predicted"/>
<accession>A0A5J4T5T1</accession>